<dbReference type="GO" id="GO:0019903">
    <property type="term" value="F:protein phosphatase binding"/>
    <property type="evidence" value="ECO:0007669"/>
    <property type="project" value="InterPro"/>
</dbReference>
<evidence type="ECO:0000256" key="1">
    <source>
        <dbReference type="ARBA" id="ARBA00006180"/>
    </source>
</evidence>
<dbReference type="PANTHER" id="PTHR12634">
    <property type="entry name" value="SIT4 YEAST -ASSOCIATING PROTEIN-RELATED"/>
    <property type="match status" value="1"/>
</dbReference>
<dbReference type="PANTHER" id="PTHR12634:SF8">
    <property type="entry name" value="FIERY MOUNTAIN, ISOFORM D"/>
    <property type="match status" value="1"/>
</dbReference>
<feature type="compositionally biased region" description="Acidic residues" evidence="3">
    <location>
        <begin position="327"/>
        <end position="339"/>
    </location>
</feature>
<proteinExistence type="inferred from homology"/>
<sequence length="689" mass="76007">MSFWSEYSYALPVSNLNTLLDRDDITLDELMNEDDFLGTCKSIGDYTNNDAHNRKLAEMLMDPANTTALLHHLLHTEPPKESSAIRVRNLGDVASELIRMELGPITHALTAPPHQWLAAFFKGFLEILEQEVPEDQELSRMRRVQRTVQAAEGLRDGMAEVLEFLDENPEVLKSLARHIKYSAVDEFFCLLTTEETASAANLPRALHLLSAGPMQIWVDMVLEATSDSPDDVLCDMQQPSDTYTNILGFFYRVLCLRDPIVRNRPHPAALIFAASLDRHIPALIKKFVDPATPVSLVRDLSTLISAAIMRHVPDSKPTHQPSYFPEGLEDESTEEEDSDSGTGTVEIHAPDTTVLGLPAKLSHSVPIHLALVDALPAMAEALKISQDSDKVGLRRLTLVQFIAALLSNNTQAEASRRADDGEPTFVGLRPNLPADLARDKDRPTLPREARAIFVKLLIEAGFVSKVIDAILYYPDNTTFGVASETILLSVLNSGSELVSVPGGREVPGSLYPVLGCSLLPRIENCFKGVPDLFAYWDNPPTHVQLVSIAVAFNKALHSTAMTSTVAQVGLDLAKWDTFVADVVDRKASALELSNEAKQVANEVRTRQMNEYADYTSFTLKTDVKLSDSPLGVPMDSPVAPSLPSGQVMPSELEPPYEDTSFFVEMEGKALTEEDDMVRFEDFQDEGARE</sequence>
<protein>
    <recommendedName>
        <fullName evidence="6">SAPS-domain-containing protein</fullName>
    </recommendedName>
</protein>
<feature type="region of interest" description="Disordered" evidence="3">
    <location>
        <begin position="314"/>
        <end position="346"/>
    </location>
</feature>
<gene>
    <name evidence="4" type="ORF">J8273_7075</name>
</gene>
<evidence type="ECO:0000313" key="4">
    <source>
        <dbReference type="EMBL" id="KAG9390816.1"/>
    </source>
</evidence>
<dbReference type="EMBL" id="JAHDYR010000062">
    <property type="protein sequence ID" value="KAG9390816.1"/>
    <property type="molecule type" value="Genomic_DNA"/>
</dbReference>
<dbReference type="InterPro" id="IPR007587">
    <property type="entry name" value="SAPS"/>
</dbReference>
<evidence type="ECO:0008006" key="6">
    <source>
        <dbReference type="Google" id="ProtNLM"/>
    </source>
</evidence>
<dbReference type="Proteomes" id="UP000717585">
    <property type="component" value="Unassembled WGS sequence"/>
</dbReference>
<comment type="similarity">
    <text evidence="1">Belongs to the SAPS family.</text>
</comment>
<dbReference type="GO" id="GO:0019888">
    <property type="term" value="F:protein phosphatase regulator activity"/>
    <property type="evidence" value="ECO:0007669"/>
    <property type="project" value="TreeGrafter"/>
</dbReference>
<keyword evidence="5" id="KW-1185">Reference proteome</keyword>
<name>A0A8J6BUX5_9EUKA</name>
<accession>A0A8J6BUX5</accession>
<dbReference type="OrthoDB" id="295029at2759"/>
<reference evidence="4" key="1">
    <citation type="submission" date="2021-05" db="EMBL/GenBank/DDBJ databases">
        <title>A free-living protist that lacks canonical eukaryotic 1 DNA replication and segregation systems.</title>
        <authorList>
            <person name="Salas-Leiva D.E."/>
            <person name="Tromer E.C."/>
            <person name="Curtis B.A."/>
            <person name="Jerlstrom-Hultqvist J."/>
            <person name="Kolisko M."/>
            <person name="Yi Z."/>
            <person name="Salas-Leiva J.S."/>
            <person name="Gallot-Lavallee L."/>
            <person name="Kops G.J.P.L."/>
            <person name="Archibald J.M."/>
            <person name="Simpson A.G.B."/>
            <person name="Roger A.J."/>
        </authorList>
    </citation>
    <scope>NUCLEOTIDE SEQUENCE</scope>
    <source>
        <strain evidence="4">BICM</strain>
    </source>
</reference>
<evidence type="ECO:0000313" key="5">
    <source>
        <dbReference type="Proteomes" id="UP000717585"/>
    </source>
</evidence>
<evidence type="ECO:0000256" key="3">
    <source>
        <dbReference type="SAM" id="MobiDB-lite"/>
    </source>
</evidence>
<evidence type="ECO:0000256" key="2">
    <source>
        <dbReference type="ARBA" id="ARBA00023306"/>
    </source>
</evidence>
<organism evidence="4 5">
    <name type="scientific">Carpediemonas membranifera</name>
    <dbReference type="NCBI Taxonomy" id="201153"/>
    <lineage>
        <taxon>Eukaryota</taxon>
        <taxon>Metamonada</taxon>
        <taxon>Carpediemonas-like organisms</taxon>
        <taxon>Carpediemonas</taxon>
    </lineage>
</organism>
<dbReference type="AlphaFoldDB" id="A0A8J6BUX5"/>
<comment type="caution">
    <text evidence="4">The sequence shown here is derived from an EMBL/GenBank/DDBJ whole genome shotgun (WGS) entry which is preliminary data.</text>
</comment>
<keyword evidence="2" id="KW-0131">Cell cycle</keyword>